<protein>
    <recommendedName>
        <fullName evidence="1">Dipeptidase</fullName>
        <ecNumber evidence="1">3.4.-.-</ecNumber>
    </recommendedName>
</protein>
<keyword evidence="1" id="KW-0224">Dipeptidase</keyword>
<comment type="catalytic activity">
    <reaction evidence="1">
        <text>an L-aminoacyl-L-amino acid + H2O = 2 an L-alpha-amino acid</text>
        <dbReference type="Rhea" id="RHEA:48940"/>
        <dbReference type="ChEBI" id="CHEBI:15377"/>
        <dbReference type="ChEBI" id="CHEBI:59869"/>
        <dbReference type="ChEBI" id="CHEBI:77460"/>
    </reaction>
</comment>
<dbReference type="EC" id="3.4.-.-" evidence="1"/>
<dbReference type="Gene3D" id="3.60.60.10">
    <property type="entry name" value="Penicillin V Acylase, Chain A"/>
    <property type="match status" value="1"/>
</dbReference>
<dbReference type="Pfam" id="PF03577">
    <property type="entry name" value="Peptidase_C69"/>
    <property type="match status" value="2"/>
</dbReference>
<dbReference type="GO" id="GO:0070004">
    <property type="term" value="F:cysteine-type exopeptidase activity"/>
    <property type="evidence" value="ECO:0007669"/>
    <property type="project" value="InterPro"/>
</dbReference>
<dbReference type="GO" id="GO:0006508">
    <property type="term" value="P:proteolysis"/>
    <property type="evidence" value="ECO:0007669"/>
    <property type="project" value="UniProtKB-KW"/>
</dbReference>
<evidence type="ECO:0000256" key="1">
    <source>
        <dbReference type="RuleBase" id="RU364089"/>
    </source>
</evidence>
<accession>A0A653AHN7</accession>
<gene>
    <name evidence="3" type="ORF">TRIP_D420276</name>
</gene>
<keyword evidence="1" id="KW-0645">Protease</keyword>
<sequence length="548" mass="62526">MIKRLFSILITVASFSASYACTNFLVGKSASADGSTYISYNADSYYLFGALYHYPAAIYPKGTMLKVYEWDTGKYLGKIPQAEQTYNVIGNINEFQVSIGETTYGGREELVDTTAIMDYGSLIYIALQRSKTAREAIKIMTDLVEKYGYYSEGESFSIADPNEVWIMEMIGKGPGRKGAVWVALRIPDDCVSAHANQARITNIPFKDKKNCMYSKDVVSFAREKGYFSGKDAEFSFSDTYAPLDYSALRICEARVWTFFRQINPEMDKFITYVKGETKERMPLWIKPDKKVSLEDLKRGMRDMFEGTEFDMTKGVAAGPFGSKLRHSPLTFKVDGVDYGHERPIATQQTGFTFVSQMRSWLPNYIGGIMWFGVDDAASTVYMPIYCSTNKVPWCLDEKNGSLLDYSATSSFWVFNYVANFAYGKYLPMMEDIRKKQQEIEASFAKEVPEVDKKALSMNEIDARAFLTDYSNKVAENTTTEWKKLGEFLLVKFMDGNIKKEENGKFLKNKYGLPPGIIRAGYPEFFQREMIKENPDLRQKTKEELENRK</sequence>
<keyword evidence="1" id="KW-0378">Hydrolase</keyword>
<evidence type="ECO:0000313" key="3">
    <source>
        <dbReference type="EMBL" id="VBB47559.1"/>
    </source>
</evidence>
<name>A0A653AHN7_9BACT</name>
<dbReference type="PANTHER" id="PTHR12994">
    <property type="entry name" value="SECERNIN"/>
    <property type="match status" value="1"/>
</dbReference>
<dbReference type="PROSITE" id="PS51257">
    <property type="entry name" value="PROKAR_LIPOPROTEIN"/>
    <property type="match status" value="1"/>
</dbReference>
<reference evidence="3" key="1">
    <citation type="submission" date="2018-07" db="EMBL/GenBank/DDBJ databases">
        <authorList>
            <consortium name="Genoscope - CEA"/>
            <person name="William W."/>
        </authorList>
    </citation>
    <scope>NUCLEOTIDE SEQUENCE</scope>
    <source>
        <strain evidence="3">IK1</strain>
    </source>
</reference>
<dbReference type="EMBL" id="UPXZ01000037">
    <property type="protein sequence ID" value="VBB47559.1"/>
    <property type="molecule type" value="Genomic_DNA"/>
</dbReference>
<dbReference type="PANTHER" id="PTHR12994:SF17">
    <property type="entry name" value="LD30995P"/>
    <property type="match status" value="1"/>
</dbReference>
<proteinExistence type="inferred from homology"/>
<dbReference type="InterPro" id="IPR005322">
    <property type="entry name" value="Peptidase_C69"/>
</dbReference>
<evidence type="ECO:0000256" key="2">
    <source>
        <dbReference type="SAM" id="SignalP"/>
    </source>
</evidence>
<comment type="similarity">
    <text evidence="1">Belongs to the peptidase C69 family.</text>
</comment>
<dbReference type="GO" id="GO:0016805">
    <property type="term" value="F:dipeptidase activity"/>
    <property type="evidence" value="ECO:0007669"/>
    <property type="project" value="UniProtKB-KW"/>
</dbReference>
<organism evidence="3">
    <name type="scientific">uncultured Paludibacter sp</name>
    <dbReference type="NCBI Taxonomy" id="497635"/>
    <lineage>
        <taxon>Bacteria</taxon>
        <taxon>Pseudomonadati</taxon>
        <taxon>Bacteroidota</taxon>
        <taxon>Bacteroidia</taxon>
        <taxon>Bacteroidales</taxon>
        <taxon>Paludibacteraceae</taxon>
        <taxon>Paludibacter</taxon>
        <taxon>environmental samples</taxon>
    </lineage>
</organism>
<dbReference type="AlphaFoldDB" id="A0A653AHN7"/>
<keyword evidence="2" id="KW-0732">Signal</keyword>
<feature type="signal peptide" evidence="2">
    <location>
        <begin position="1"/>
        <end position="19"/>
    </location>
</feature>
<feature type="chain" id="PRO_5024816708" description="Dipeptidase" evidence="2">
    <location>
        <begin position="20"/>
        <end position="548"/>
    </location>
</feature>